<dbReference type="Gene3D" id="3.40.50.1820">
    <property type="entry name" value="alpha/beta hydrolase"/>
    <property type="match status" value="1"/>
</dbReference>
<feature type="transmembrane region" description="Helical" evidence="5">
    <location>
        <begin position="173"/>
        <end position="193"/>
    </location>
</feature>
<feature type="transmembrane region" description="Helical" evidence="5">
    <location>
        <begin position="199"/>
        <end position="222"/>
    </location>
</feature>
<keyword evidence="5" id="KW-0472">Membrane</keyword>
<keyword evidence="5" id="KW-0812">Transmembrane</keyword>
<evidence type="ECO:0000256" key="4">
    <source>
        <dbReference type="ARBA" id="ARBA00022801"/>
    </source>
</evidence>
<evidence type="ECO:0000313" key="6">
    <source>
        <dbReference type="EMBL" id="OXV06943.1"/>
    </source>
</evidence>
<dbReference type="GO" id="GO:0005811">
    <property type="term" value="C:lipid droplet"/>
    <property type="evidence" value="ECO:0007669"/>
    <property type="project" value="UniProtKB-SubCell"/>
</dbReference>
<keyword evidence="7" id="KW-1185">Reference proteome</keyword>
<evidence type="ECO:0000313" key="7">
    <source>
        <dbReference type="Proteomes" id="UP000243515"/>
    </source>
</evidence>
<gene>
    <name evidence="6" type="ORF">Egran_05291</name>
</gene>
<comment type="caution">
    <text evidence="6">The sequence shown here is derived from an EMBL/GenBank/DDBJ whole genome shotgun (WGS) entry which is preliminary data.</text>
</comment>
<dbReference type="Pfam" id="PF10230">
    <property type="entry name" value="LIDHydrolase"/>
    <property type="match status" value="1"/>
</dbReference>
<dbReference type="PANTHER" id="PTHR13390">
    <property type="entry name" value="LIPASE"/>
    <property type="match status" value="1"/>
</dbReference>
<reference evidence="6 7" key="1">
    <citation type="journal article" date="2015" name="Environ. Microbiol.">
        <title>Metagenome sequence of Elaphomyces granulatus from sporocarp tissue reveals Ascomycota ectomycorrhizal fingerprints of genome expansion and a Proteobacteria-rich microbiome.</title>
        <authorList>
            <person name="Quandt C.A."/>
            <person name="Kohler A."/>
            <person name="Hesse C.N."/>
            <person name="Sharpton T.J."/>
            <person name="Martin F."/>
            <person name="Spatafora J.W."/>
        </authorList>
    </citation>
    <scope>NUCLEOTIDE SEQUENCE [LARGE SCALE GENOMIC DNA]</scope>
    <source>
        <strain evidence="6 7">OSC145934</strain>
    </source>
</reference>
<dbReference type="GO" id="GO:0016298">
    <property type="term" value="F:lipase activity"/>
    <property type="evidence" value="ECO:0007669"/>
    <property type="project" value="InterPro"/>
</dbReference>
<evidence type="ECO:0000256" key="5">
    <source>
        <dbReference type="SAM" id="Phobius"/>
    </source>
</evidence>
<evidence type="ECO:0000256" key="1">
    <source>
        <dbReference type="ARBA" id="ARBA00004502"/>
    </source>
</evidence>
<keyword evidence="3" id="KW-0551">Lipid droplet</keyword>
<evidence type="ECO:0008006" key="8">
    <source>
        <dbReference type="Google" id="ProtNLM"/>
    </source>
</evidence>
<dbReference type="PANTHER" id="PTHR13390:SF0">
    <property type="entry name" value="LIPID DROPLET-ASSOCIATED HYDROLASE"/>
    <property type="match status" value="1"/>
</dbReference>
<accession>A0A232LS07</accession>
<organism evidence="6 7">
    <name type="scientific">Elaphomyces granulatus</name>
    <dbReference type="NCBI Taxonomy" id="519963"/>
    <lineage>
        <taxon>Eukaryota</taxon>
        <taxon>Fungi</taxon>
        <taxon>Dikarya</taxon>
        <taxon>Ascomycota</taxon>
        <taxon>Pezizomycotina</taxon>
        <taxon>Eurotiomycetes</taxon>
        <taxon>Eurotiomycetidae</taxon>
        <taxon>Eurotiales</taxon>
        <taxon>Elaphomycetaceae</taxon>
        <taxon>Elaphomyces</taxon>
    </lineage>
</organism>
<dbReference type="Proteomes" id="UP000243515">
    <property type="component" value="Unassembled WGS sequence"/>
</dbReference>
<comment type="similarity">
    <text evidence="2">Belongs to the AB hydrolase superfamily. LDAH family.</text>
</comment>
<keyword evidence="4" id="KW-0378">Hydrolase</keyword>
<keyword evidence="5" id="KW-1133">Transmembrane helix</keyword>
<dbReference type="EMBL" id="NPHW01005265">
    <property type="protein sequence ID" value="OXV06943.1"/>
    <property type="molecule type" value="Genomic_DNA"/>
</dbReference>
<dbReference type="GO" id="GO:0019915">
    <property type="term" value="P:lipid storage"/>
    <property type="evidence" value="ECO:0007669"/>
    <property type="project" value="InterPro"/>
</dbReference>
<dbReference type="OrthoDB" id="448051at2759"/>
<sequence>MADFKITPNTFAASTASRTTSQSEPPTSIFFICGNPGLIGYYHTFLSLLSAELSSRFIHGLSESGCSNTHIFNIYGASFAGFEIDSLETGDGDTNKEARGDPAKLYGLEQQIDFVQSKLSAFMYANGSSNSIAPNEKKWLKRPRVILVGHSVGGYISMEILRRHREKTFGSEFDIIGAVLLFPAVMDIAVSPAGWRLTLLLYFIPQLALLVSLLVKFLTIVFPDALLRFLIRLVTRFPAGDNTGTTLAFLKSKSGVRQALYMATDEMRDISTDKWSDDIWGMPCGDVKTPKPKLVFYFGRNDHWVAERTRDEIIAMRGKCGGPKMVVCEDGLPHGFSIRHSDVMARKVAGYIEDILVG</sequence>
<evidence type="ECO:0000256" key="3">
    <source>
        <dbReference type="ARBA" id="ARBA00022677"/>
    </source>
</evidence>
<evidence type="ECO:0000256" key="2">
    <source>
        <dbReference type="ARBA" id="ARBA00008300"/>
    </source>
</evidence>
<proteinExistence type="inferred from homology"/>
<name>A0A232LS07_9EURO</name>
<dbReference type="SUPFAM" id="SSF53474">
    <property type="entry name" value="alpha/beta-Hydrolases"/>
    <property type="match status" value="1"/>
</dbReference>
<dbReference type="InterPro" id="IPR029058">
    <property type="entry name" value="AB_hydrolase_fold"/>
</dbReference>
<dbReference type="AlphaFoldDB" id="A0A232LS07"/>
<protein>
    <recommendedName>
        <fullName evidence="8">AB hydrolase-1 domain-containing protein</fullName>
    </recommendedName>
</protein>
<comment type="subcellular location">
    <subcellularLocation>
        <location evidence="1">Lipid droplet</location>
    </subcellularLocation>
</comment>
<dbReference type="InterPro" id="IPR019363">
    <property type="entry name" value="LDAH"/>
</dbReference>